<dbReference type="Proteomes" id="UP001221597">
    <property type="component" value="Chromosome"/>
</dbReference>
<name>A0ABY8IYX5_9BACI</name>
<organism evidence="1 2">
    <name type="scientific">Halobacillus naozhouensis</name>
    <dbReference type="NCBI Taxonomy" id="554880"/>
    <lineage>
        <taxon>Bacteria</taxon>
        <taxon>Bacillati</taxon>
        <taxon>Bacillota</taxon>
        <taxon>Bacilli</taxon>
        <taxon>Bacillales</taxon>
        <taxon>Bacillaceae</taxon>
        <taxon>Halobacillus</taxon>
    </lineage>
</organism>
<dbReference type="EMBL" id="CP121671">
    <property type="protein sequence ID" value="WFT75433.1"/>
    <property type="molecule type" value="Genomic_DNA"/>
</dbReference>
<reference evidence="1 2" key="1">
    <citation type="submission" date="2023-04" db="EMBL/GenBank/DDBJ databases">
        <title>Genome sequence of Halobacillus naozhouensis KACC 21980.</title>
        <authorList>
            <person name="Kim S."/>
            <person name="Heo J."/>
            <person name="Kwon S.-W."/>
        </authorList>
    </citation>
    <scope>NUCLEOTIDE SEQUENCE [LARGE SCALE GENOMIC DNA]</scope>
    <source>
        <strain evidence="1 2">KCTC 13234</strain>
    </source>
</reference>
<evidence type="ECO:0000313" key="2">
    <source>
        <dbReference type="Proteomes" id="UP001221597"/>
    </source>
</evidence>
<accession>A0ABY8IYX5</accession>
<proteinExistence type="predicted"/>
<gene>
    <name evidence="1" type="ORF">P9989_03270</name>
</gene>
<protein>
    <submittedName>
        <fullName evidence="1">Uncharacterized protein</fullName>
    </submittedName>
</protein>
<sequence length="53" mass="6078">MKTNPNTRNSENWEIPPPQVIQKLDDLRWGILELLVIGKGAYIYLTDTQVAHS</sequence>
<evidence type="ECO:0000313" key="1">
    <source>
        <dbReference type="EMBL" id="WFT75433.1"/>
    </source>
</evidence>
<keyword evidence="2" id="KW-1185">Reference proteome</keyword>
<dbReference type="RefSeq" id="WP_283077398.1">
    <property type="nucleotide sequence ID" value="NZ_CP121671.1"/>
</dbReference>